<keyword evidence="3" id="KW-1185">Reference proteome</keyword>
<dbReference type="Pfam" id="PF01738">
    <property type="entry name" value="DLH"/>
    <property type="match status" value="1"/>
</dbReference>
<dbReference type="Proteomes" id="UP000831787">
    <property type="component" value="Chromosome"/>
</dbReference>
<dbReference type="InterPro" id="IPR051411">
    <property type="entry name" value="Polyketide_trans_af380"/>
</dbReference>
<dbReference type="InterPro" id="IPR029058">
    <property type="entry name" value="AB_hydrolase_fold"/>
</dbReference>
<evidence type="ECO:0000259" key="1">
    <source>
        <dbReference type="Pfam" id="PF01738"/>
    </source>
</evidence>
<dbReference type="SUPFAM" id="SSF53474">
    <property type="entry name" value="alpha/beta-Hydrolases"/>
    <property type="match status" value="1"/>
</dbReference>
<dbReference type="GO" id="GO:0016787">
    <property type="term" value="F:hydrolase activity"/>
    <property type="evidence" value="ECO:0007669"/>
    <property type="project" value="UniProtKB-KW"/>
</dbReference>
<dbReference type="EMBL" id="CP095073">
    <property type="protein sequence ID" value="UOQ45768.1"/>
    <property type="molecule type" value="Genomic_DNA"/>
</dbReference>
<dbReference type="PANTHER" id="PTHR47751">
    <property type="entry name" value="SUPERFAMILY HYDROLASE, PUTATIVE (AFU_ORTHOLOGUE AFUA_2G16580)-RELATED"/>
    <property type="match status" value="1"/>
</dbReference>
<keyword evidence="2" id="KW-0378">Hydrolase</keyword>
<sequence length="305" mass="33788">MKQNMNFKSKTNVLAAFLYLPTNFDENKKYPAITVAHPGGGVKEQAASTYAEKLSELGFVTLAYDASHQGESEGDPKYQEDPYARTEDVRASVDYLTTLNYVDVDNIGALGICAGGGYSVAAAQTERRIKALATVSMVDIGSLFREGVDRIVPVEQQIELLEQVSNQRTEEAQGGEVSFTTYVPDEIDDSMPIRSTMAEGHEYYVTDRGRHENAPNRFTLNSFSEIATFSAFSHINQLLTHPFLSIAGSDADTRYFSEEAVEQAASKNKELFIIDGATHVGLYDIPEYVEPAVEKLHSFFSKYIK</sequence>
<accession>A0ABY4EPH9</accession>
<evidence type="ECO:0000313" key="2">
    <source>
        <dbReference type="EMBL" id="UOQ45768.1"/>
    </source>
</evidence>
<dbReference type="PANTHER" id="PTHR47751:SF1">
    <property type="entry name" value="SUPERFAMILY HYDROLASE, PUTATIVE (AFU_ORTHOLOGUE AFUA_2G16580)-RELATED"/>
    <property type="match status" value="1"/>
</dbReference>
<organism evidence="2 3">
    <name type="scientific">Halobacillus salinarum</name>
    <dbReference type="NCBI Taxonomy" id="2932257"/>
    <lineage>
        <taxon>Bacteria</taxon>
        <taxon>Bacillati</taxon>
        <taxon>Bacillota</taxon>
        <taxon>Bacilli</taxon>
        <taxon>Bacillales</taxon>
        <taxon>Bacillaceae</taxon>
        <taxon>Halobacillus</taxon>
    </lineage>
</organism>
<dbReference type="Gene3D" id="1.10.10.800">
    <property type="match status" value="1"/>
</dbReference>
<gene>
    <name evidence="2" type="ORF">MUN89_07515</name>
</gene>
<evidence type="ECO:0000313" key="3">
    <source>
        <dbReference type="Proteomes" id="UP000831787"/>
    </source>
</evidence>
<name>A0ABY4EPH9_9BACI</name>
<feature type="domain" description="Dienelactone hydrolase" evidence="1">
    <location>
        <begin position="15"/>
        <end position="133"/>
    </location>
</feature>
<dbReference type="RefSeq" id="WP_244712616.1">
    <property type="nucleotide sequence ID" value="NZ_CP095073.1"/>
</dbReference>
<proteinExistence type="predicted"/>
<protein>
    <submittedName>
        <fullName evidence="2">Alpha/beta hydrolase</fullName>
    </submittedName>
</protein>
<reference evidence="2 3" key="1">
    <citation type="submission" date="2022-04" db="EMBL/GenBank/DDBJ databases">
        <title>Halobacillus sp. isolated from saltern.</title>
        <authorList>
            <person name="Won M."/>
            <person name="Lee C.-M."/>
            <person name="Woen H.-Y."/>
            <person name="Kwon S.-W."/>
        </authorList>
    </citation>
    <scope>NUCLEOTIDE SEQUENCE [LARGE SCALE GENOMIC DNA]</scope>
    <source>
        <strain evidence="2 3">SSBR10-3</strain>
    </source>
</reference>
<dbReference type="Gene3D" id="3.40.50.1820">
    <property type="entry name" value="alpha/beta hydrolase"/>
    <property type="match status" value="1"/>
</dbReference>
<dbReference type="InterPro" id="IPR002925">
    <property type="entry name" value="Dienelactn_hydro"/>
</dbReference>